<dbReference type="InterPro" id="IPR032640">
    <property type="entry name" value="AMPK1_CBM"/>
</dbReference>
<proteinExistence type="predicted"/>
<dbReference type="InterPro" id="IPR013783">
    <property type="entry name" value="Ig-like_fold"/>
</dbReference>
<protein>
    <recommendedName>
        <fullName evidence="1">AMP-activated protein kinase glycogen-binding domain-containing protein</fullName>
    </recommendedName>
</protein>
<dbReference type="EMBL" id="JQ844169">
    <property type="protein sequence ID" value="AGS51715.1"/>
    <property type="molecule type" value="Genomic_DNA"/>
</dbReference>
<organism evidence="2">
    <name type="scientific">uncultured bacterium contig00037</name>
    <dbReference type="NCBI Taxonomy" id="1181525"/>
    <lineage>
        <taxon>Bacteria</taxon>
        <taxon>environmental samples</taxon>
    </lineage>
</organism>
<feature type="domain" description="AMP-activated protein kinase glycogen-binding" evidence="1">
    <location>
        <begin position="175"/>
        <end position="227"/>
    </location>
</feature>
<accession>A0A806JY31</accession>
<dbReference type="SUPFAM" id="SSF81296">
    <property type="entry name" value="E set domains"/>
    <property type="match status" value="1"/>
</dbReference>
<name>A0A806JY31_9BACT</name>
<evidence type="ECO:0000313" key="2">
    <source>
        <dbReference type="EMBL" id="AGS51715.1"/>
    </source>
</evidence>
<dbReference type="InterPro" id="IPR014756">
    <property type="entry name" value="Ig_E-set"/>
</dbReference>
<sequence length="248" mass="28373">MKTIVFSALFITVAVFSWAAEWETYEVIDKLLTISEPGEPVIYENFVIFTAKSDLRRVGVAFAHENFSTIYWYRHLLITQDPLDAPIPPGKKVPDPYKESGLQFYVYQVPENINMLEYRLVINGLWTIDPVNLRTRRDPASGLTWSLLSIPPRQKIHDPLKGLPKGLNFLFKGPPGETVTVAGNFNGWDPFMYELKEDPAGVYSTIIPLPPGTYQYVFFLKGQRYLDIYNSRRAYSREGNAVSEIVIQ</sequence>
<dbReference type="AlphaFoldDB" id="A0A806JY31"/>
<dbReference type="Pfam" id="PF16561">
    <property type="entry name" value="AMPK1_CBM"/>
    <property type="match status" value="1"/>
</dbReference>
<dbReference type="CDD" id="cd02859">
    <property type="entry name" value="E_set_AMPKbeta_like_N"/>
    <property type="match status" value="1"/>
</dbReference>
<dbReference type="Gene3D" id="2.60.40.10">
    <property type="entry name" value="Immunoglobulins"/>
    <property type="match status" value="1"/>
</dbReference>
<reference evidence="2" key="1">
    <citation type="submission" date="2012-03" db="EMBL/GenBank/DDBJ databases">
        <title>Functional metagenomics reveals considerable lignocellulase gene clusters in the gut microbiome of a wood-feeding higher termite.</title>
        <authorList>
            <person name="Liu N."/>
        </authorList>
    </citation>
    <scope>NUCLEOTIDE SEQUENCE</scope>
</reference>
<evidence type="ECO:0000259" key="1">
    <source>
        <dbReference type="Pfam" id="PF16561"/>
    </source>
</evidence>